<keyword evidence="13" id="KW-1185">Reference proteome</keyword>
<dbReference type="EMBL" id="KV453856">
    <property type="protein sequence ID" value="ODV84598.1"/>
    <property type="molecule type" value="Genomic_DNA"/>
</dbReference>
<sequence>MANKKKKPAIILKLSKKTKNNDTTSNELPLNEFLLKLIKRLDELRDEKGTDLITPPFHKLPSKKLYSDYYEIIKNPISINEIEKKVKSKKYNNVDEFINDFKLMSDNASTYNDPESFIALDGNKIYEFIKEECESYNNSSNQDEEEEEVKEEVKEEAVKSFNPQLKQLLKALISYRITNRGKLSEPFMELVDPVQYSDYYTIIKEGMSFNLLKERLESGNYNNGSEGVIKFVKDASLIFKNAKLYNKEGSPIYKDAESLHIHLGRKFLKFKEDNPDFEDEKKVNEVESELEENTKGKKSRKADEADQQPKIKRKRLGSKNKKTVKSDDEVPDLKDEEPIEEEPIEEEPIEEEAIEEEVIPQYRRNHEIKQLNYLGALSISSTIKPYMQLEPTSFFFENLFKNPNPNSINIINLPNQIINQPLVILTSLKNKNNLINEKYTLELKINNEIIKNSPISIIFDESNKNNLFIAGKWEFKLSFGLNLIELSVKVPNKTNEIDNDVGNIDDDDKRLRSSRIIDTESSFITENIKIWINVTQ</sequence>
<evidence type="ECO:0000256" key="2">
    <source>
        <dbReference type="ARBA" id="ARBA00022737"/>
    </source>
</evidence>
<dbReference type="InterPro" id="IPR037382">
    <property type="entry name" value="Rsc/polybromo"/>
</dbReference>
<evidence type="ECO:0000256" key="9">
    <source>
        <dbReference type="SAM" id="Coils"/>
    </source>
</evidence>
<dbReference type="InterPro" id="IPR001487">
    <property type="entry name" value="Bromodomain"/>
</dbReference>
<proteinExistence type="predicted"/>
<keyword evidence="3" id="KW-0156">Chromatin regulator</keyword>
<evidence type="ECO:0000256" key="10">
    <source>
        <dbReference type="SAM" id="MobiDB-lite"/>
    </source>
</evidence>
<evidence type="ECO:0000256" key="5">
    <source>
        <dbReference type="ARBA" id="ARBA00023117"/>
    </source>
</evidence>
<reference evidence="13" key="1">
    <citation type="submission" date="2016-04" db="EMBL/GenBank/DDBJ databases">
        <title>Comparative genomics of biotechnologically important yeasts.</title>
        <authorList>
            <consortium name="DOE Joint Genome Institute"/>
            <person name="Riley R."/>
            <person name="Haridas S."/>
            <person name="Wolfe K.H."/>
            <person name="Lopes M.R."/>
            <person name="Hittinger C.T."/>
            <person name="Goker M."/>
            <person name="Salamov A."/>
            <person name="Wisecaver J."/>
            <person name="Long T.M."/>
            <person name="Aerts A.L."/>
            <person name="Barry K."/>
            <person name="Choi C."/>
            <person name="Clum A."/>
            <person name="Coughlan A.Y."/>
            <person name="Deshpande S."/>
            <person name="Douglass A.P."/>
            <person name="Hanson S.J."/>
            <person name="Klenk H.-P."/>
            <person name="Labutti K."/>
            <person name="Lapidus A."/>
            <person name="Lindquist E."/>
            <person name="Lipzen A."/>
            <person name="Meier-Kolthoff J.P."/>
            <person name="Ohm R.A."/>
            <person name="Otillar R.P."/>
            <person name="Pangilinan J."/>
            <person name="Peng Y."/>
            <person name="Rokas A."/>
            <person name="Rosa C.A."/>
            <person name="Scheuner C."/>
            <person name="Sibirny A.A."/>
            <person name="Slot J.C."/>
            <person name="Stielow J.B."/>
            <person name="Sun H."/>
            <person name="Kurtzman C.P."/>
            <person name="Blackwell M."/>
            <person name="Grigoriev I.V."/>
            <person name="Jeffries T.W."/>
        </authorList>
    </citation>
    <scope>NUCLEOTIDE SEQUENCE [LARGE SCALE GENOMIC DNA]</scope>
    <source>
        <strain evidence="13">NRRL YB-2248</strain>
    </source>
</reference>
<evidence type="ECO:0000313" key="13">
    <source>
        <dbReference type="Proteomes" id="UP000094801"/>
    </source>
</evidence>
<keyword evidence="4" id="KW-0805">Transcription regulation</keyword>
<dbReference type="AlphaFoldDB" id="A0A1E4SYN4"/>
<feature type="compositionally biased region" description="Basic residues" evidence="10">
    <location>
        <begin position="310"/>
        <end position="323"/>
    </location>
</feature>
<name>A0A1E4SYN4_9ASCO</name>
<dbReference type="PROSITE" id="PS50014">
    <property type="entry name" value="BROMODOMAIN_2"/>
    <property type="match status" value="2"/>
</dbReference>
<dbReference type="Proteomes" id="UP000094801">
    <property type="component" value="Unassembled WGS sequence"/>
</dbReference>
<dbReference type="GO" id="GO:0003682">
    <property type="term" value="F:chromatin binding"/>
    <property type="evidence" value="ECO:0007669"/>
    <property type="project" value="TreeGrafter"/>
</dbReference>
<keyword evidence="2" id="KW-0677">Repeat</keyword>
<dbReference type="GO" id="GO:0016586">
    <property type="term" value="C:RSC-type complex"/>
    <property type="evidence" value="ECO:0007669"/>
    <property type="project" value="InterPro"/>
</dbReference>
<evidence type="ECO:0000256" key="1">
    <source>
        <dbReference type="ARBA" id="ARBA00004123"/>
    </source>
</evidence>
<dbReference type="STRING" id="983967.A0A1E4SYN4"/>
<keyword evidence="5 8" id="KW-0103">Bromodomain</keyword>
<accession>A0A1E4SYN4</accession>
<feature type="domain" description="Bromo" evidence="11">
    <location>
        <begin position="179"/>
        <end position="253"/>
    </location>
</feature>
<keyword evidence="6" id="KW-0804">Transcription</keyword>
<dbReference type="PRINTS" id="PR00503">
    <property type="entry name" value="BROMODOMAIN"/>
</dbReference>
<organism evidence="12 13">
    <name type="scientific">[Candida] arabinofermentans NRRL YB-2248</name>
    <dbReference type="NCBI Taxonomy" id="983967"/>
    <lineage>
        <taxon>Eukaryota</taxon>
        <taxon>Fungi</taxon>
        <taxon>Dikarya</taxon>
        <taxon>Ascomycota</taxon>
        <taxon>Saccharomycotina</taxon>
        <taxon>Pichiomycetes</taxon>
        <taxon>Pichiales</taxon>
        <taxon>Pichiaceae</taxon>
        <taxon>Ogataea</taxon>
        <taxon>Ogataea/Candida clade</taxon>
    </lineage>
</organism>
<feature type="compositionally biased region" description="Basic and acidic residues" evidence="10">
    <location>
        <begin position="324"/>
        <end position="333"/>
    </location>
</feature>
<evidence type="ECO:0000259" key="11">
    <source>
        <dbReference type="PROSITE" id="PS50014"/>
    </source>
</evidence>
<dbReference type="SMART" id="SM00297">
    <property type="entry name" value="BROMO"/>
    <property type="match status" value="2"/>
</dbReference>
<dbReference type="Gene3D" id="1.20.920.10">
    <property type="entry name" value="Bromodomain-like"/>
    <property type="match status" value="2"/>
</dbReference>
<dbReference type="GO" id="GO:0006368">
    <property type="term" value="P:transcription elongation by RNA polymerase II"/>
    <property type="evidence" value="ECO:0007669"/>
    <property type="project" value="TreeGrafter"/>
</dbReference>
<dbReference type="Pfam" id="PF00439">
    <property type="entry name" value="Bromodomain"/>
    <property type="match status" value="2"/>
</dbReference>
<keyword evidence="7" id="KW-0539">Nucleus</keyword>
<dbReference type="InterPro" id="IPR036427">
    <property type="entry name" value="Bromodomain-like_sf"/>
</dbReference>
<evidence type="ECO:0000256" key="6">
    <source>
        <dbReference type="ARBA" id="ARBA00023163"/>
    </source>
</evidence>
<evidence type="ECO:0000256" key="7">
    <source>
        <dbReference type="ARBA" id="ARBA00023242"/>
    </source>
</evidence>
<dbReference type="CDD" id="cd04369">
    <property type="entry name" value="Bromodomain"/>
    <property type="match status" value="2"/>
</dbReference>
<dbReference type="PANTHER" id="PTHR16062:SF19">
    <property type="entry name" value="PROTEIN POLYBROMO-1"/>
    <property type="match status" value="1"/>
</dbReference>
<feature type="coiled-coil region" evidence="9">
    <location>
        <begin position="126"/>
        <end position="156"/>
    </location>
</feature>
<feature type="region of interest" description="Disordered" evidence="10">
    <location>
        <begin position="278"/>
        <end position="347"/>
    </location>
</feature>
<feature type="domain" description="Bromo" evidence="11">
    <location>
        <begin position="49"/>
        <end position="119"/>
    </location>
</feature>
<dbReference type="SUPFAM" id="SSF47370">
    <property type="entry name" value="Bromodomain"/>
    <property type="match status" value="2"/>
</dbReference>
<keyword evidence="9" id="KW-0175">Coiled coil</keyword>
<dbReference type="PROSITE" id="PS00633">
    <property type="entry name" value="BROMODOMAIN_1"/>
    <property type="match status" value="1"/>
</dbReference>
<comment type="subcellular location">
    <subcellularLocation>
        <location evidence="1">Nucleus</location>
    </subcellularLocation>
</comment>
<evidence type="ECO:0000313" key="12">
    <source>
        <dbReference type="EMBL" id="ODV84598.1"/>
    </source>
</evidence>
<dbReference type="InterPro" id="IPR018359">
    <property type="entry name" value="Bromodomain_CS"/>
</dbReference>
<protein>
    <recommendedName>
        <fullName evidence="11">Bromo domain-containing protein</fullName>
    </recommendedName>
</protein>
<evidence type="ECO:0000256" key="8">
    <source>
        <dbReference type="PROSITE-ProRule" id="PRU00035"/>
    </source>
</evidence>
<dbReference type="PANTHER" id="PTHR16062">
    <property type="entry name" value="SWI/SNF-RELATED"/>
    <property type="match status" value="1"/>
</dbReference>
<dbReference type="GO" id="GO:0006338">
    <property type="term" value="P:chromatin remodeling"/>
    <property type="evidence" value="ECO:0007669"/>
    <property type="project" value="InterPro"/>
</dbReference>
<dbReference type="OrthoDB" id="1742084at2759"/>
<evidence type="ECO:0000256" key="4">
    <source>
        <dbReference type="ARBA" id="ARBA00023015"/>
    </source>
</evidence>
<feature type="compositionally biased region" description="Acidic residues" evidence="10">
    <location>
        <begin position="334"/>
        <end position="347"/>
    </location>
</feature>
<gene>
    <name evidence="12" type="ORF">CANARDRAFT_24001</name>
</gene>
<evidence type="ECO:0000256" key="3">
    <source>
        <dbReference type="ARBA" id="ARBA00022853"/>
    </source>
</evidence>